<reference evidence="3" key="1">
    <citation type="submission" date="2021-02" db="EMBL/GenBank/DDBJ databases">
        <authorList>
            <person name="Dougan E. K."/>
            <person name="Rhodes N."/>
            <person name="Thang M."/>
            <person name="Chan C."/>
        </authorList>
    </citation>
    <scope>NUCLEOTIDE SEQUENCE</scope>
</reference>
<evidence type="ECO:0008006" key="5">
    <source>
        <dbReference type="Google" id="ProtNLM"/>
    </source>
</evidence>
<accession>A0A812SP44</accession>
<gene>
    <name evidence="3" type="ORF">SNAT2548_LOCUS27754</name>
</gene>
<evidence type="ECO:0000313" key="4">
    <source>
        <dbReference type="Proteomes" id="UP000604046"/>
    </source>
</evidence>
<dbReference type="Proteomes" id="UP000604046">
    <property type="component" value="Unassembled WGS sequence"/>
</dbReference>
<organism evidence="3 4">
    <name type="scientific">Symbiodinium natans</name>
    <dbReference type="NCBI Taxonomy" id="878477"/>
    <lineage>
        <taxon>Eukaryota</taxon>
        <taxon>Sar</taxon>
        <taxon>Alveolata</taxon>
        <taxon>Dinophyceae</taxon>
        <taxon>Suessiales</taxon>
        <taxon>Symbiodiniaceae</taxon>
        <taxon>Symbiodinium</taxon>
    </lineage>
</organism>
<evidence type="ECO:0000256" key="2">
    <source>
        <dbReference type="SAM" id="SignalP"/>
    </source>
</evidence>
<proteinExistence type="predicted"/>
<dbReference type="EMBL" id="CAJNDS010002487">
    <property type="protein sequence ID" value="CAE7495471.1"/>
    <property type="molecule type" value="Genomic_DNA"/>
</dbReference>
<protein>
    <recommendedName>
        <fullName evidence="5">Apple domain-containing protein</fullName>
    </recommendedName>
</protein>
<keyword evidence="4" id="KW-1185">Reference proteome</keyword>
<evidence type="ECO:0000313" key="3">
    <source>
        <dbReference type="EMBL" id="CAE7495471.1"/>
    </source>
</evidence>
<dbReference type="SUPFAM" id="SSF74853">
    <property type="entry name" value="Lamin A/C globular tail domain"/>
    <property type="match status" value="1"/>
</dbReference>
<dbReference type="AlphaFoldDB" id="A0A812SP44"/>
<feature type="compositionally biased region" description="Low complexity" evidence="1">
    <location>
        <begin position="287"/>
        <end position="305"/>
    </location>
</feature>
<name>A0A812SP44_9DINO</name>
<feature type="signal peptide" evidence="2">
    <location>
        <begin position="1"/>
        <end position="21"/>
    </location>
</feature>
<feature type="region of interest" description="Disordered" evidence="1">
    <location>
        <begin position="287"/>
        <end position="307"/>
    </location>
</feature>
<sequence>MAGSPHGAFMTYLSLVLGSVASDVYIAELSAYSNLDVDGCTEQGWVELANLGTGPLDLSGSVLCGEPSCQNASSKYVFPAATILPASARGVLCRDGKFTFSTGGLEPAVVTLENSGGDVLATVGLPGCTVTTSIMSCTDRIFSEFEREQKVSYGMYTSGQETLYGFLHPQSPGEDNVLSCAGSPASCTYVPEHVWNVTCANAYSEEFLGNEASCLQACSEQSQCNFFWVNEQGKCSRFETCNATRQVIWSFDGLESRTTTWRKVAEAQPLTDNKTCAAPFTCPGTDGDGSSTSAASTSSAGNDASVSRPGRLAGLMTSATWAILLCWWL</sequence>
<comment type="caution">
    <text evidence="3">The sequence shown here is derived from an EMBL/GenBank/DDBJ whole genome shotgun (WGS) entry which is preliminary data.</text>
</comment>
<feature type="chain" id="PRO_5032931954" description="Apple domain-containing protein" evidence="2">
    <location>
        <begin position="22"/>
        <end position="329"/>
    </location>
</feature>
<evidence type="ECO:0000256" key="1">
    <source>
        <dbReference type="SAM" id="MobiDB-lite"/>
    </source>
</evidence>
<keyword evidence="2" id="KW-0732">Signal</keyword>
<dbReference type="InterPro" id="IPR036415">
    <property type="entry name" value="Lamin_tail_dom_sf"/>
</dbReference>